<feature type="domain" description="Large ribosomal subunit protein uL10-like insertion" evidence="7">
    <location>
        <begin position="111"/>
        <end position="180"/>
    </location>
</feature>
<dbReference type="FunFam" id="3.90.105.20:FF:000001">
    <property type="entry name" value="60S acidic ribosomal protein P0"/>
    <property type="match status" value="1"/>
</dbReference>
<dbReference type="PANTHER" id="PTHR45699:SF3">
    <property type="entry name" value="LARGE RIBOSOMAL SUBUNIT PROTEIN UL10"/>
    <property type="match status" value="1"/>
</dbReference>
<dbReference type="Pfam" id="PF17777">
    <property type="entry name" value="RL10P_insert"/>
    <property type="match status" value="1"/>
</dbReference>
<evidence type="ECO:0000256" key="5">
    <source>
        <dbReference type="PIRNR" id="PIRNR039087"/>
    </source>
</evidence>
<dbReference type="InterPro" id="IPR001790">
    <property type="entry name" value="Ribosomal_uL10"/>
</dbReference>
<dbReference type="EMBL" id="LUCH01004691">
    <property type="protein sequence ID" value="KAF5398732.1"/>
    <property type="molecule type" value="Genomic_DNA"/>
</dbReference>
<organism evidence="8 9">
    <name type="scientific">Paragonimus heterotremus</name>
    <dbReference type="NCBI Taxonomy" id="100268"/>
    <lineage>
        <taxon>Eukaryota</taxon>
        <taxon>Metazoa</taxon>
        <taxon>Spiralia</taxon>
        <taxon>Lophotrochozoa</taxon>
        <taxon>Platyhelminthes</taxon>
        <taxon>Trematoda</taxon>
        <taxon>Digenea</taxon>
        <taxon>Plagiorchiida</taxon>
        <taxon>Troglotremata</taxon>
        <taxon>Troglotrematidae</taxon>
        <taxon>Paragonimus</taxon>
    </lineage>
</organism>
<evidence type="ECO:0000256" key="3">
    <source>
        <dbReference type="ARBA" id="ARBA00022980"/>
    </source>
</evidence>
<dbReference type="InterPro" id="IPR030670">
    <property type="entry name" value="uL10_eukaryotes"/>
</dbReference>
<dbReference type="InterPro" id="IPR043141">
    <property type="entry name" value="Ribosomal_uL10-like_sf"/>
</dbReference>
<keyword evidence="9" id="KW-1185">Reference proteome</keyword>
<feature type="compositionally biased region" description="Low complexity" evidence="6">
    <location>
        <begin position="294"/>
        <end position="303"/>
    </location>
</feature>
<evidence type="ECO:0000313" key="9">
    <source>
        <dbReference type="Proteomes" id="UP000748531"/>
    </source>
</evidence>
<evidence type="ECO:0000256" key="2">
    <source>
        <dbReference type="ARBA" id="ARBA00008889"/>
    </source>
</evidence>
<evidence type="ECO:0000256" key="1">
    <source>
        <dbReference type="ARBA" id="ARBA00002200"/>
    </source>
</evidence>
<dbReference type="GO" id="GO:0003735">
    <property type="term" value="F:structural constituent of ribosome"/>
    <property type="evidence" value="ECO:0007669"/>
    <property type="project" value="TreeGrafter"/>
</dbReference>
<reference evidence="8" key="1">
    <citation type="submission" date="2019-05" db="EMBL/GenBank/DDBJ databases">
        <title>Annotation for the trematode Paragonimus heterotremus.</title>
        <authorList>
            <person name="Choi Y.-J."/>
        </authorList>
    </citation>
    <scope>NUCLEOTIDE SEQUENCE</scope>
    <source>
        <strain evidence="8">LC</strain>
    </source>
</reference>
<dbReference type="CDD" id="cd05795">
    <property type="entry name" value="Ribosomal_P0_L10e"/>
    <property type="match status" value="1"/>
</dbReference>
<dbReference type="InterPro" id="IPR050323">
    <property type="entry name" value="Ribosomal_protein_uL10"/>
</dbReference>
<dbReference type="PIRSF" id="PIRSF039087">
    <property type="entry name" value="L10E"/>
    <property type="match status" value="1"/>
</dbReference>
<dbReference type="GO" id="GO:0070180">
    <property type="term" value="F:large ribosomal subunit rRNA binding"/>
    <property type="evidence" value="ECO:0007669"/>
    <property type="project" value="TreeGrafter"/>
</dbReference>
<evidence type="ECO:0000313" key="8">
    <source>
        <dbReference type="EMBL" id="KAF5398732.1"/>
    </source>
</evidence>
<dbReference type="PANTHER" id="PTHR45699">
    <property type="entry name" value="60S ACIDIC RIBOSOMAL PROTEIN P0"/>
    <property type="match status" value="1"/>
</dbReference>
<comment type="function">
    <text evidence="1 5">Ribosomal protein P0 is the functional equivalent of E.coli protein L10.</text>
</comment>
<proteinExistence type="inferred from homology"/>
<dbReference type="Pfam" id="PF00466">
    <property type="entry name" value="Ribosomal_L10"/>
    <property type="match status" value="1"/>
</dbReference>
<comment type="similarity">
    <text evidence="2 5">Belongs to the universal ribosomal protein uL10 family.</text>
</comment>
<dbReference type="InterPro" id="IPR040637">
    <property type="entry name" value="Ribosomal_uL10-like_insert"/>
</dbReference>
<dbReference type="Gene3D" id="3.90.105.20">
    <property type="match status" value="1"/>
</dbReference>
<dbReference type="Pfam" id="PF00428">
    <property type="entry name" value="Ribosomal_60s"/>
    <property type="match status" value="1"/>
</dbReference>
<dbReference type="GO" id="GO:0022625">
    <property type="term" value="C:cytosolic large ribosomal subunit"/>
    <property type="evidence" value="ECO:0007669"/>
    <property type="project" value="TreeGrafter"/>
</dbReference>
<dbReference type="GO" id="GO:0002181">
    <property type="term" value="P:cytoplasmic translation"/>
    <property type="evidence" value="ECO:0007669"/>
    <property type="project" value="TreeGrafter"/>
</dbReference>
<dbReference type="OrthoDB" id="10259902at2759"/>
<dbReference type="Gene3D" id="3.30.70.1730">
    <property type="match status" value="1"/>
</dbReference>
<dbReference type="AlphaFoldDB" id="A0A8J4SML6"/>
<keyword evidence="4 5" id="KW-0687">Ribonucleoprotein</keyword>
<accession>A0A8J4SML6</accession>
<evidence type="ECO:0000256" key="4">
    <source>
        <dbReference type="ARBA" id="ARBA00023274"/>
    </source>
</evidence>
<evidence type="ECO:0000259" key="7">
    <source>
        <dbReference type="Pfam" id="PF17777"/>
    </source>
</evidence>
<dbReference type="Proteomes" id="UP000748531">
    <property type="component" value="Unassembled WGS sequence"/>
</dbReference>
<dbReference type="GO" id="GO:0000027">
    <property type="term" value="P:ribosomal large subunit assembly"/>
    <property type="evidence" value="ECO:0007669"/>
    <property type="project" value="TreeGrafter"/>
</dbReference>
<name>A0A8J4SML6_9TREM</name>
<feature type="region of interest" description="Disordered" evidence="6">
    <location>
        <begin position="288"/>
        <end position="318"/>
    </location>
</feature>
<dbReference type="InterPro" id="IPR043164">
    <property type="entry name" value="Ribosomal_uL10-like_insert_sf"/>
</dbReference>
<keyword evidence="3 5" id="KW-0689">Ribosomal protein</keyword>
<dbReference type="SUPFAM" id="SSF160369">
    <property type="entry name" value="Ribosomal protein L10-like"/>
    <property type="match status" value="1"/>
</dbReference>
<protein>
    <recommendedName>
        <fullName evidence="5">60S acidic ribosomal protein P0</fullName>
    </recommendedName>
</protein>
<comment type="caution">
    <text evidence="8">The sequence shown here is derived from an EMBL/GenBank/DDBJ whole genome shotgun (WGS) entry which is preliminary data.</text>
</comment>
<evidence type="ECO:0000256" key="6">
    <source>
        <dbReference type="SAM" id="MobiDB-lite"/>
    </source>
</evidence>
<gene>
    <name evidence="8" type="ORF">PHET_07854</name>
</gene>
<sequence length="318" mass="34831">MVRQTRSEWKADYFKKLSKHLVDCEKCFIVNVDNVRSKQMQQIRLALRGTADLVMGKNTLMKKVIHAQMARNSSLEKLLPHVRENVGFIFTKGDLLDIRERLEANRVEAPAKAGTIAPCDVIVPAQNTGLGPEKTSFFQALNIPTKIARGSIEILNDIPIITKNTKVGMSEATLLNMLKIYPFTYGLVITQVYDKGSVYDPAVLDITTDMVLNKFMTGVQNLIAVSLATGYTTCASVPHVLVNGFKNLLAVSVMVNYTFKESEQVKEYLADPSKFTATVAPTAATVPETKADAKAAPAAPAPVEESESDSDIGMGLFD</sequence>